<keyword evidence="2" id="KW-1185">Reference proteome</keyword>
<organism evidence="1 2">
    <name type="scientific">Plectonema cf. radiosum LEGE 06105</name>
    <dbReference type="NCBI Taxonomy" id="945769"/>
    <lineage>
        <taxon>Bacteria</taxon>
        <taxon>Bacillati</taxon>
        <taxon>Cyanobacteriota</taxon>
        <taxon>Cyanophyceae</taxon>
        <taxon>Oscillatoriophycideae</taxon>
        <taxon>Oscillatoriales</taxon>
        <taxon>Microcoleaceae</taxon>
        <taxon>Plectonema</taxon>
    </lineage>
</organism>
<dbReference type="RefSeq" id="WP_193921159.1">
    <property type="nucleotide sequence ID" value="NZ_JADEWL010000044.1"/>
</dbReference>
<dbReference type="EMBL" id="JADEWL010000044">
    <property type="protein sequence ID" value="MBE9213882.1"/>
    <property type="molecule type" value="Genomic_DNA"/>
</dbReference>
<proteinExistence type="predicted"/>
<protein>
    <submittedName>
        <fullName evidence="1">Uncharacterized protein</fullName>
    </submittedName>
</protein>
<gene>
    <name evidence="1" type="ORF">IQ247_14610</name>
</gene>
<dbReference type="AlphaFoldDB" id="A0A8J7K3A2"/>
<comment type="caution">
    <text evidence="1">The sequence shown here is derived from an EMBL/GenBank/DDBJ whole genome shotgun (WGS) entry which is preliminary data.</text>
</comment>
<evidence type="ECO:0000313" key="2">
    <source>
        <dbReference type="Proteomes" id="UP000620559"/>
    </source>
</evidence>
<accession>A0A8J7K3A2</accession>
<evidence type="ECO:0000313" key="1">
    <source>
        <dbReference type="EMBL" id="MBE9213882.1"/>
    </source>
</evidence>
<name>A0A8J7K3A2_9CYAN</name>
<reference evidence="1" key="1">
    <citation type="submission" date="2020-10" db="EMBL/GenBank/DDBJ databases">
        <authorList>
            <person name="Castelo-Branco R."/>
            <person name="Eusebio N."/>
            <person name="Adriana R."/>
            <person name="Vieira A."/>
            <person name="Brugerolle De Fraissinette N."/>
            <person name="Rezende De Castro R."/>
            <person name="Schneider M.P."/>
            <person name="Vasconcelos V."/>
            <person name="Leao P.N."/>
        </authorList>
    </citation>
    <scope>NUCLEOTIDE SEQUENCE</scope>
    <source>
        <strain evidence="1">LEGE 06105</strain>
    </source>
</reference>
<sequence length="67" mass="7795">MVNSRNIDQIREDKEIKAILGYPVKRTVRDKQGNIILNVGDIISFRALEQVNQADVFDSLFRSVYRK</sequence>
<dbReference type="Proteomes" id="UP000620559">
    <property type="component" value="Unassembled WGS sequence"/>
</dbReference>